<feature type="region of interest" description="Disordered" evidence="1">
    <location>
        <begin position="66"/>
        <end position="87"/>
    </location>
</feature>
<feature type="compositionally biased region" description="Basic and acidic residues" evidence="1">
    <location>
        <begin position="102"/>
        <end position="117"/>
    </location>
</feature>
<feature type="region of interest" description="Disordered" evidence="1">
    <location>
        <begin position="102"/>
        <end position="128"/>
    </location>
</feature>
<name>A0A0C3CK07_OIDMZ</name>
<evidence type="ECO:0000313" key="3">
    <source>
        <dbReference type="Proteomes" id="UP000054321"/>
    </source>
</evidence>
<reference evidence="2 3" key="1">
    <citation type="submission" date="2014-04" db="EMBL/GenBank/DDBJ databases">
        <authorList>
            <consortium name="DOE Joint Genome Institute"/>
            <person name="Kuo A."/>
            <person name="Martino E."/>
            <person name="Perotto S."/>
            <person name="Kohler A."/>
            <person name="Nagy L.G."/>
            <person name="Floudas D."/>
            <person name="Copeland A."/>
            <person name="Barry K.W."/>
            <person name="Cichocki N."/>
            <person name="Veneault-Fourrey C."/>
            <person name="LaButti K."/>
            <person name="Lindquist E.A."/>
            <person name="Lipzen A."/>
            <person name="Lundell T."/>
            <person name="Morin E."/>
            <person name="Murat C."/>
            <person name="Sun H."/>
            <person name="Tunlid A."/>
            <person name="Henrissat B."/>
            <person name="Grigoriev I.V."/>
            <person name="Hibbett D.S."/>
            <person name="Martin F."/>
            <person name="Nordberg H.P."/>
            <person name="Cantor M.N."/>
            <person name="Hua S.X."/>
        </authorList>
    </citation>
    <scope>NUCLEOTIDE SEQUENCE [LARGE SCALE GENOMIC DNA]</scope>
    <source>
        <strain evidence="2 3">Zn</strain>
    </source>
</reference>
<keyword evidence="3" id="KW-1185">Reference proteome</keyword>
<dbReference type="AlphaFoldDB" id="A0A0C3CK07"/>
<dbReference type="EMBL" id="KN832879">
    <property type="protein sequence ID" value="KIM99278.1"/>
    <property type="molecule type" value="Genomic_DNA"/>
</dbReference>
<reference evidence="3" key="2">
    <citation type="submission" date="2015-01" db="EMBL/GenBank/DDBJ databases">
        <title>Evolutionary Origins and Diversification of the Mycorrhizal Mutualists.</title>
        <authorList>
            <consortium name="DOE Joint Genome Institute"/>
            <consortium name="Mycorrhizal Genomics Consortium"/>
            <person name="Kohler A."/>
            <person name="Kuo A."/>
            <person name="Nagy L.G."/>
            <person name="Floudas D."/>
            <person name="Copeland A."/>
            <person name="Barry K.W."/>
            <person name="Cichocki N."/>
            <person name="Veneault-Fourrey C."/>
            <person name="LaButti K."/>
            <person name="Lindquist E.A."/>
            <person name="Lipzen A."/>
            <person name="Lundell T."/>
            <person name="Morin E."/>
            <person name="Murat C."/>
            <person name="Riley R."/>
            <person name="Ohm R."/>
            <person name="Sun H."/>
            <person name="Tunlid A."/>
            <person name="Henrissat B."/>
            <person name="Grigoriev I.V."/>
            <person name="Hibbett D.S."/>
            <person name="Martin F."/>
        </authorList>
    </citation>
    <scope>NUCLEOTIDE SEQUENCE [LARGE SCALE GENOMIC DNA]</scope>
    <source>
        <strain evidence="3">Zn</strain>
    </source>
</reference>
<protein>
    <submittedName>
        <fullName evidence="2">Uncharacterized protein</fullName>
    </submittedName>
</protein>
<gene>
    <name evidence="2" type="ORF">OIDMADRAFT_201904</name>
</gene>
<dbReference type="HOGENOM" id="CLU_1964822_0_0_1"/>
<accession>A0A0C3CK07</accession>
<evidence type="ECO:0000313" key="2">
    <source>
        <dbReference type="EMBL" id="KIM99278.1"/>
    </source>
</evidence>
<dbReference type="Proteomes" id="UP000054321">
    <property type="component" value="Unassembled WGS sequence"/>
</dbReference>
<sequence length="128" mass="14288">MCYLVVERYSVCRCLYYKHSIDTCHAYGRAGHQIQERTVLVGYACVNHSKRYDDASLWSSGTELIAPATSRDNGSNPANTARRTPRRTVKITGVAALRALEDARRMEDNDSSTERLDGSLIETASSRT</sequence>
<organism evidence="2 3">
    <name type="scientific">Oidiodendron maius (strain Zn)</name>
    <dbReference type="NCBI Taxonomy" id="913774"/>
    <lineage>
        <taxon>Eukaryota</taxon>
        <taxon>Fungi</taxon>
        <taxon>Dikarya</taxon>
        <taxon>Ascomycota</taxon>
        <taxon>Pezizomycotina</taxon>
        <taxon>Leotiomycetes</taxon>
        <taxon>Leotiomycetes incertae sedis</taxon>
        <taxon>Myxotrichaceae</taxon>
        <taxon>Oidiodendron</taxon>
    </lineage>
</organism>
<dbReference type="OrthoDB" id="5355526at2759"/>
<dbReference type="InParanoid" id="A0A0C3CK07"/>
<evidence type="ECO:0000256" key="1">
    <source>
        <dbReference type="SAM" id="MobiDB-lite"/>
    </source>
</evidence>
<proteinExistence type="predicted"/>
<feature type="non-terminal residue" evidence="2">
    <location>
        <position position="128"/>
    </location>
</feature>